<dbReference type="Proteomes" id="UP000248961">
    <property type="component" value="Unassembled WGS sequence"/>
</dbReference>
<dbReference type="STRING" id="1450537.A0A395IBR6"/>
<feature type="compositionally biased region" description="Basic and acidic residues" evidence="1">
    <location>
        <begin position="21"/>
        <end position="43"/>
    </location>
</feature>
<feature type="transmembrane region" description="Helical" evidence="2">
    <location>
        <begin position="327"/>
        <end position="345"/>
    </location>
</feature>
<dbReference type="Pfam" id="PF10361">
    <property type="entry name" value="DUF2434"/>
    <property type="match status" value="1"/>
</dbReference>
<feature type="transmembrane region" description="Helical" evidence="2">
    <location>
        <begin position="412"/>
        <end position="434"/>
    </location>
</feature>
<dbReference type="EMBL" id="KZ824269">
    <property type="protein sequence ID" value="RAL16593.1"/>
    <property type="molecule type" value="Genomic_DNA"/>
</dbReference>
<keyword evidence="2" id="KW-0472">Membrane</keyword>
<protein>
    <submittedName>
        <fullName evidence="3">Uncharacterized protein</fullName>
    </submittedName>
</protein>
<feature type="compositionally biased region" description="Polar residues" evidence="1">
    <location>
        <begin position="7"/>
        <end position="20"/>
    </location>
</feature>
<evidence type="ECO:0000256" key="2">
    <source>
        <dbReference type="SAM" id="Phobius"/>
    </source>
</evidence>
<keyword evidence="2" id="KW-0812">Transmembrane</keyword>
<keyword evidence="4" id="KW-1185">Reference proteome</keyword>
<dbReference type="AlphaFoldDB" id="A0A395IBR6"/>
<evidence type="ECO:0000313" key="4">
    <source>
        <dbReference type="Proteomes" id="UP000248961"/>
    </source>
</evidence>
<gene>
    <name evidence="3" type="ORF">BO97DRAFT_475346</name>
</gene>
<feature type="compositionally biased region" description="Polar residues" evidence="1">
    <location>
        <begin position="561"/>
        <end position="575"/>
    </location>
</feature>
<feature type="transmembrane region" description="Helical" evidence="2">
    <location>
        <begin position="201"/>
        <end position="222"/>
    </location>
</feature>
<feature type="transmembrane region" description="Helical" evidence="2">
    <location>
        <begin position="454"/>
        <end position="474"/>
    </location>
</feature>
<evidence type="ECO:0000256" key="1">
    <source>
        <dbReference type="SAM" id="MobiDB-lite"/>
    </source>
</evidence>
<dbReference type="VEuPathDB" id="FungiDB:BO97DRAFT_475346"/>
<dbReference type="RefSeq" id="XP_025555747.1">
    <property type="nucleotide sequence ID" value="XM_025700399.1"/>
</dbReference>
<feature type="transmembrane region" description="Helical" evidence="2">
    <location>
        <begin position="372"/>
        <end position="392"/>
    </location>
</feature>
<name>A0A395IBR6_ASPHC</name>
<feature type="region of interest" description="Disordered" evidence="1">
    <location>
        <begin position="545"/>
        <end position="624"/>
    </location>
</feature>
<evidence type="ECO:0000313" key="3">
    <source>
        <dbReference type="EMBL" id="RAL16593.1"/>
    </source>
</evidence>
<sequence>MDESDQQRSLSAITDTPTSTERCRTYHDGKDKGLVSTDHDPKPKVQNQTLIGLPGPRRIIDSSLDATLCLTSRRHGSVKPQTLTTLSSGLSLDFARLPADPSSPRAILTRIDCAMTLLYVRAVVPFEAGANSTDVLINEVHFNRTALDLYHYTLYSNGTLSNGTDCYLAFNHYKPRMQAENGTFIKGVSCYAPIRDLGPHAAAGLAFAFMFCISIFFTLINLRKHGRRYLPSDRRWRLIGRRAQWIWMLVLGGCGAISCFMSIDVDRDYVVNSPLILQSVFYTILTPVMMAVVWEAVRHWGSWQERQIMDRDPHAFRKSSTRQGQEFVLPIMFYGLALANFFLTIPRSWGPIEMQRSLEQQMADAKPAATDIRWRVAGFLAMGGVLVICYSLEHSIYRYRPRPTSTWGQLMFYLNAAPSQFLVAIVLLGIKIGYAIASAFDWTVSPLKYGVSSGWIFGLGYTPPLLLLVIFNICGHCELNDDQALIARRGDLHNALADDMGVGQKKPTWWSKGRSFVREIRRQSTQQDTEDLEQYVEMGIIRPEEQQQASEDHSTKPKPETQVTTRTASQGSEATSVAAVDSGSDAASRHVEYVTQSGDLSRCSSDDPTAVHPPPQGARDMIDG</sequence>
<proteinExistence type="predicted"/>
<feature type="compositionally biased region" description="Low complexity" evidence="1">
    <location>
        <begin position="576"/>
        <end position="586"/>
    </location>
</feature>
<keyword evidence="2" id="KW-1133">Transmembrane helix</keyword>
<feature type="compositionally biased region" description="Polar residues" evidence="1">
    <location>
        <begin position="594"/>
        <end position="607"/>
    </location>
</feature>
<dbReference type="GeneID" id="37204688"/>
<reference evidence="3 4" key="1">
    <citation type="submission" date="2018-02" db="EMBL/GenBank/DDBJ databases">
        <title>The genomes of Aspergillus section Nigri reveals drivers in fungal speciation.</title>
        <authorList>
            <consortium name="DOE Joint Genome Institute"/>
            <person name="Vesth T.C."/>
            <person name="Nybo J."/>
            <person name="Theobald S."/>
            <person name="Brandl J."/>
            <person name="Frisvad J.C."/>
            <person name="Nielsen K.F."/>
            <person name="Lyhne E.K."/>
            <person name="Kogle M.E."/>
            <person name="Kuo A."/>
            <person name="Riley R."/>
            <person name="Clum A."/>
            <person name="Nolan M."/>
            <person name="Lipzen A."/>
            <person name="Salamov A."/>
            <person name="Henrissat B."/>
            <person name="Wiebenga A."/>
            <person name="De vries R.P."/>
            <person name="Grigoriev I.V."/>
            <person name="Mortensen U.H."/>
            <person name="Andersen M.R."/>
            <person name="Baker S.E."/>
        </authorList>
    </citation>
    <scope>NUCLEOTIDE SEQUENCE [LARGE SCALE GENOMIC DNA]</scope>
    <source>
        <strain evidence="3 4">CBS 101889</strain>
    </source>
</reference>
<dbReference type="InterPro" id="IPR018830">
    <property type="entry name" value="DUF2434"/>
</dbReference>
<feature type="compositionally biased region" description="Basic and acidic residues" evidence="1">
    <location>
        <begin position="545"/>
        <end position="559"/>
    </location>
</feature>
<organism evidence="3 4">
    <name type="scientific">Aspergillus homomorphus (strain CBS 101889)</name>
    <dbReference type="NCBI Taxonomy" id="1450537"/>
    <lineage>
        <taxon>Eukaryota</taxon>
        <taxon>Fungi</taxon>
        <taxon>Dikarya</taxon>
        <taxon>Ascomycota</taxon>
        <taxon>Pezizomycotina</taxon>
        <taxon>Eurotiomycetes</taxon>
        <taxon>Eurotiomycetidae</taxon>
        <taxon>Eurotiales</taxon>
        <taxon>Aspergillaceae</taxon>
        <taxon>Aspergillus</taxon>
        <taxon>Aspergillus subgen. Circumdati</taxon>
    </lineage>
</organism>
<feature type="transmembrane region" description="Helical" evidence="2">
    <location>
        <begin position="275"/>
        <end position="297"/>
    </location>
</feature>
<dbReference type="OrthoDB" id="5308502at2759"/>
<feature type="transmembrane region" description="Helical" evidence="2">
    <location>
        <begin position="243"/>
        <end position="263"/>
    </location>
</feature>
<accession>A0A395IBR6</accession>
<feature type="region of interest" description="Disordered" evidence="1">
    <location>
        <begin position="1"/>
        <end position="46"/>
    </location>
</feature>